<name>A0A7D3Q5C5_9EUKA</name>
<evidence type="ECO:0000256" key="2">
    <source>
        <dbReference type="ARBA" id="ARBA00009596"/>
    </source>
</evidence>
<dbReference type="Pfam" id="PF16166">
    <property type="entry name" value="TIC20"/>
    <property type="match status" value="1"/>
</dbReference>
<dbReference type="GO" id="GO:0031969">
    <property type="term" value="C:chloroplast membrane"/>
    <property type="evidence" value="ECO:0007669"/>
    <property type="project" value="UniProtKB-SubCell"/>
</dbReference>
<dbReference type="GeneID" id="55752469"/>
<feature type="transmembrane region" description="Helical" evidence="6">
    <location>
        <begin position="50"/>
        <end position="71"/>
    </location>
</feature>
<dbReference type="EMBL" id="MT364382">
    <property type="protein sequence ID" value="QKE31125.1"/>
    <property type="molecule type" value="Genomic_DNA"/>
</dbReference>
<dbReference type="InterPro" id="IPR005691">
    <property type="entry name" value="Tic20"/>
</dbReference>
<keyword evidence="4 6" id="KW-1133">Transmembrane helix</keyword>
<comment type="subcellular location">
    <subcellularLocation>
        <location evidence="1">Plastid</location>
        <location evidence="1">Chloroplast membrane</location>
        <topology evidence="1">Multi-pass membrane protein</topology>
    </subcellularLocation>
</comment>
<evidence type="ECO:0000256" key="1">
    <source>
        <dbReference type="ARBA" id="ARBA00004508"/>
    </source>
</evidence>
<keyword evidence="3 6" id="KW-0812">Transmembrane</keyword>
<evidence type="ECO:0008006" key="8">
    <source>
        <dbReference type="Google" id="ProtNLM"/>
    </source>
</evidence>
<sequence length="161" mass="18503">MLGSVLRKILDRLICVSVYAFPFLELYLFFNPFLRSYRISSPWLEEAAIVFRANPWFSYLIFALIVGALSIKRIKLNFFRKYNLMQALILIFAASFLDTADFLFPYVIRGQGSIFTPFFNFVCFGLLLLVTYCGIFALIGRIPSIPLLSSAVLVQIQEIED</sequence>
<reference evidence="7" key="1">
    <citation type="submission" date="2020-04" db="EMBL/GenBank/DDBJ databases">
        <authorList>
            <person name="Hulatt C.J."/>
            <person name="Posewitz M.C."/>
        </authorList>
    </citation>
    <scope>NUCLEOTIDE SEQUENCE</scope>
    <source>
        <strain evidence="7">NIVA-4/92</strain>
    </source>
</reference>
<dbReference type="RefSeq" id="YP_009863794.1">
    <property type="nucleotide sequence ID" value="NC_049013.1"/>
</dbReference>
<proteinExistence type="inferred from homology"/>
<evidence type="ECO:0000313" key="7">
    <source>
        <dbReference type="EMBL" id="QKE31125.1"/>
    </source>
</evidence>
<organism evidence="7">
    <name type="scientific">Pavlova sp. NIVA-4/92</name>
    <dbReference type="NCBI Taxonomy" id="2686093"/>
    <lineage>
        <taxon>Eukaryota</taxon>
        <taxon>Haptista</taxon>
        <taxon>Haptophyta</taxon>
        <taxon>Pavlovophyceae</taxon>
        <taxon>Pavlovales</taxon>
        <taxon>Pavlovaceae</taxon>
        <taxon>Pavlova</taxon>
    </lineage>
</organism>
<accession>A0A7D3Q5C5</accession>
<dbReference type="AlphaFoldDB" id="A0A7D3Q5C5"/>
<evidence type="ECO:0000256" key="3">
    <source>
        <dbReference type="ARBA" id="ARBA00022692"/>
    </source>
</evidence>
<evidence type="ECO:0000256" key="4">
    <source>
        <dbReference type="ARBA" id="ARBA00022989"/>
    </source>
</evidence>
<feature type="transmembrane region" description="Helical" evidence="6">
    <location>
        <begin position="12"/>
        <end position="30"/>
    </location>
</feature>
<keyword evidence="5 6" id="KW-0472">Membrane</keyword>
<feature type="transmembrane region" description="Helical" evidence="6">
    <location>
        <begin position="114"/>
        <end position="139"/>
    </location>
</feature>
<evidence type="ECO:0000256" key="5">
    <source>
        <dbReference type="ARBA" id="ARBA00023136"/>
    </source>
</evidence>
<gene>
    <name evidence="7" type="primary">orf161</name>
</gene>
<evidence type="ECO:0000256" key="6">
    <source>
        <dbReference type="SAM" id="Phobius"/>
    </source>
</evidence>
<keyword evidence="7" id="KW-0934">Plastid</keyword>
<protein>
    <recommendedName>
        <fullName evidence="8">Tic20 family protein Ycf60</fullName>
    </recommendedName>
</protein>
<geneLocation type="plastid" evidence="7"/>
<feature type="transmembrane region" description="Helical" evidence="6">
    <location>
        <begin position="83"/>
        <end position="108"/>
    </location>
</feature>
<comment type="similarity">
    <text evidence="2">Belongs to the Tic20 family.</text>
</comment>